<name>A0A6L2K0V2_TANCI</name>
<proteinExistence type="predicted"/>
<feature type="compositionally biased region" description="Polar residues" evidence="1">
    <location>
        <begin position="42"/>
        <end position="59"/>
    </location>
</feature>
<reference evidence="2" key="1">
    <citation type="journal article" date="2019" name="Sci. Rep.">
        <title>Draft genome of Tanacetum cinerariifolium, the natural source of mosquito coil.</title>
        <authorList>
            <person name="Yamashiro T."/>
            <person name="Shiraishi A."/>
            <person name="Satake H."/>
            <person name="Nakayama K."/>
        </authorList>
    </citation>
    <scope>NUCLEOTIDE SEQUENCE</scope>
</reference>
<accession>A0A6L2K0V2</accession>
<dbReference type="AlphaFoldDB" id="A0A6L2K0V2"/>
<feature type="compositionally biased region" description="Acidic residues" evidence="1">
    <location>
        <begin position="1"/>
        <end position="25"/>
    </location>
</feature>
<sequence>MQLEDEEIQEEVTESEDEEIQEEVQTESGDHEDYSEDDHEVNSPQTETEIGSISHGTSVTRKETRALNEAKKRRLEKGKLVFKIDECKRREGKNVTVIDSYEIAHYCEKKKKMNLRAIVESEKNKSAALVAKLKEVAVEQDEMKKCMGLMMKEIQRLLKLVPDKSYMDCCMILAESYLADSIKCLMPYALGMPKNIGSTMSRWWIETNGVTGSAANRPMHVILHI</sequence>
<comment type="caution">
    <text evidence="2">The sequence shown here is derived from an EMBL/GenBank/DDBJ whole genome shotgun (WGS) entry which is preliminary data.</text>
</comment>
<evidence type="ECO:0000256" key="1">
    <source>
        <dbReference type="SAM" id="MobiDB-lite"/>
    </source>
</evidence>
<gene>
    <name evidence="2" type="ORF">Tci_014370</name>
</gene>
<evidence type="ECO:0000313" key="2">
    <source>
        <dbReference type="EMBL" id="GEU42392.1"/>
    </source>
</evidence>
<organism evidence="2">
    <name type="scientific">Tanacetum cinerariifolium</name>
    <name type="common">Dalmatian daisy</name>
    <name type="synonym">Chrysanthemum cinerariifolium</name>
    <dbReference type="NCBI Taxonomy" id="118510"/>
    <lineage>
        <taxon>Eukaryota</taxon>
        <taxon>Viridiplantae</taxon>
        <taxon>Streptophyta</taxon>
        <taxon>Embryophyta</taxon>
        <taxon>Tracheophyta</taxon>
        <taxon>Spermatophyta</taxon>
        <taxon>Magnoliopsida</taxon>
        <taxon>eudicotyledons</taxon>
        <taxon>Gunneridae</taxon>
        <taxon>Pentapetalae</taxon>
        <taxon>asterids</taxon>
        <taxon>campanulids</taxon>
        <taxon>Asterales</taxon>
        <taxon>Asteraceae</taxon>
        <taxon>Asteroideae</taxon>
        <taxon>Anthemideae</taxon>
        <taxon>Anthemidinae</taxon>
        <taxon>Tanacetum</taxon>
    </lineage>
</organism>
<feature type="region of interest" description="Disordered" evidence="1">
    <location>
        <begin position="1"/>
        <end position="64"/>
    </location>
</feature>
<dbReference type="EMBL" id="BKCJ010001562">
    <property type="protein sequence ID" value="GEU42392.1"/>
    <property type="molecule type" value="Genomic_DNA"/>
</dbReference>
<protein>
    <submittedName>
        <fullName evidence="2">Uncharacterized protein</fullName>
    </submittedName>
</protein>